<keyword evidence="2 4" id="KW-0648">Protein biosynthesis</keyword>
<accession>A0A7M4DNE7</accession>
<dbReference type="InterPro" id="IPR007214">
    <property type="entry name" value="YbaK/aa-tRNA-synth-assoc-dom"/>
</dbReference>
<dbReference type="Proteomes" id="UP000419743">
    <property type="component" value="Unassembled WGS sequence"/>
</dbReference>
<evidence type="ECO:0000256" key="2">
    <source>
        <dbReference type="ARBA" id="ARBA00022917"/>
    </source>
</evidence>
<organism evidence="6 7">
    <name type="scientific">Occultella aeris</name>
    <dbReference type="NCBI Taxonomy" id="2761496"/>
    <lineage>
        <taxon>Bacteria</taxon>
        <taxon>Bacillati</taxon>
        <taxon>Actinomycetota</taxon>
        <taxon>Actinomycetes</taxon>
        <taxon>Micrococcales</taxon>
        <taxon>Ruaniaceae</taxon>
        <taxon>Occultella</taxon>
    </lineage>
</organism>
<evidence type="ECO:0000256" key="3">
    <source>
        <dbReference type="ARBA" id="ARBA00023239"/>
    </source>
</evidence>
<evidence type="ECO:0000313" key="7">
    <source>
        <dbReference type="Proteomes" id="UP000419743"/>
    </source>
</evidence>
<dbReference type="GO" id="GO:0002161">
    <property type="term" value="F:aminoacyl-tRNA deacylase activity"/>
    <property type="evidence" value="ECO:0007669"/>
    <property type="project" value="InterPro"/>
</dbReference>
<comment type="caution">
    <text evidence="6">The sequence shown here is derived from an EMBL/GenBank/DDBJ whole genome shotgun (WGS) entry which is preliminary data.</text>
</comment>
<dbReference type="Gene3D" id="3.90.960.10">
    <property type="entry name" value="YbaK/aminoacyl-tRNA synthetase-associated domain"/>
    <property type="match status" value="1"/>
</dbReference>
<dbReference type="PANTHER" id="PTHR30411:SF0">
    <property type="entry name" value="CYS-TRNA(PRO)_CYS-TRNA(CYS) DEACYLASE YBAK"/>
    <property type="match status" value="1"/>
</dbReference>
<dbReference type="PANTHER" id="PTHR30411">
    <property type="entry name" value="CYTOPLASMIC PROTEIN"/>
    <property type="match status" value="1"/>
</dbReference>
<protein>
    <recommendedName>
        <fullName evidence="4">Cys-tRNA(Pro)/Cys-tRNA(Cys) deacylase</fullName>
        <ecNumber evidence="4">4.2.-.-</ecNumber>
    </recommendedName>
</protein>
<dbReference type="GO" id="GO:0006412">
    <property type="term" value="P:translation"/>
    <property type="evidence" value="ECO:0007669"/>
    <property type="project" value="UniProtKB-KW"/>
</dbReference>
<dbReference type="SUPFAM" id="SSF55826">
    <property type="entry name" value="YbaK/ProRS associated domain"/>
    <property type="match status" value="1"/>
</dbReference>
<keyword evidence="3 4" id="KW-0456">Lyase</keyword>
<dbReference type="AlphaFoldDB" id="A0A7M4DNE7"/>
<dbReference type="NCBIfam" id="TIGR00011">
    <property type="entry name" value="YbaK_EbsC"/>
    <property type="match status" value="1"/>
</dbReference>
<reference evidence="6 7" key="1">
    <citation type="submission" date="2019-11" db="EMBL/GenBank/DDBJ databases">
        <authorList>
            <person name="Criscuolo A."/>
        </authorList>
    </citation>
    <scope>NUCLEOTIDE SEQUENCE [LARGE SCALE GENOMIC DNA]</scope>
    <source>
        <strain evidence="6">CIP111667</strain>
    </source>
</reference>
<evidence type="ECO:0000313" key="6">
    <source>
        <dbReference type="EMBL" id="VZO38960.1"/>
    </source>
</evidence>
<evidence type="ECO:0000259" key="5">
    <source>
        <dbReference type="Pfam" id="PF04073"/>
    </source>
</evidence>
<dbReference type="CDD" id="cd00002">
    <property type="entry name" value="YbaK_deacylase"/>
    <property type="match status" value="1"/>
</dbReference>
<dbReference type="GO" id="GO:0016829">
    <property type="term" value="F:lyase activity"/>
    <property type="evidence" value="ECO:0007669"/>
    <property type="project" value="UniProtKB-KW"/>
</dbReference>
<dbReference type="PIRSF" id="PIRSF006181">
    <property type="entry name" value="EbsC_YbaK"/>
    <property type="match status" value="1"/>
</dbReference>
<gene>
    <name evidence="6" type="primary">ybaK_2</name>
    <name evidence="6" type="ORF">HALOF300_03677</name>
</gene>
<dbReference type="EC" id="4.2.-.-" evidence="4"/>
<dbReference type="InterPro" id="IPR036754">
    <property type="entry name" value="YbaK/aa-tRNA-synt-asso_dom_sf"/>
</dbReference>
<evidence type="ECO:0000256" key="4">
    <source>
        <dbReference type="PIRNR" id="PIRNR006181"/>
    </source>
</evidence>
<dbReference type="InterPro" id="IPR004369">
    <property type="entry name" value="Prolyl-tRNA_editing_YbaK/EbsC"/>
</dbReference>
<keyword evidence="7" id="KW-1185">Reference proteome</keyword>
<dbReference type="EMBL" id="CACRYJ010000053">
    <property type="protein sequence ID" value="VZO38960.1"/>
    <property type="molecule type" value="Genomic_DNA"/>
</dbReference>
<comment type="similarity">
    <text evidence="1 4">Belongs to the prolyl-tRNA editing family. YbaK/EbsC subfamily.</text>
</comment>
<sequence length="164" mass="16320">MAAGPRTPATTALTRAGLTFTTHPYTHDPGSDVGYGLEAAAALGVPPEVVFKTLVVHVDGLHGSGLAVGVVPVSTSLDLKAIAAALGHKKATMADGAAAERSSGYVMGGIAPIGQRTALPTVVDSSAQTLATMYVSGGRRGFDIGLAPADLVVVTGGTFAPIAR</sequence>
<feature type="domain" description="YbaK/aminoacyl-tRNA synthetase-associated" evidence="5">
    <location>
        <begin position="38"/>
        <end position="151"/>
    </location>
</feature>
<evidence type="ECO:0000256" key="1">
    <source>
        <dbReference type="ARBA" id="ARBA00009798"/>
    </source>
</evidence>
<dbReference type="Pfam" id="PF04073">
    <property type="entry name" value="tRNA_edit"/>
    <property type="match status" value="1"/>
</dbReference>
<name>A0A7M4DNE7_9MICO</name>
<proteinExistence type="inferred from homology"/>